<evidence type="ECO:0000256" key="7">
    <source>
        <dbReference type="SAM" id="MobiDB-lite"/>
    </source>
</evidence>
<dbReference type="PROSITE" id="PS51257">
    <property type="entry name" value="PROKAR_LIPOPROTEIN"/>
    <property type="match status" value="1"/>
</dbReference>
<feature type="compositionally biased region" description="Polar residues" evidence="7">
    <location>
        <begin position="131"/>
        <end position="146"/>
    </location>
</feature>
<comment type="subunit">
    <text evidence="6">Component of the lipopolysaccharide transport and assembly complex. Interacts with LptD.</text>
</comment>
<comment type="function">
    <text evidence="6">Together with LptD, is involved in the assembly of lipopolysaccharide (LPS) at the surface of the outer membrane. Required for the proper assembly of LptD. Binds LPS and may serve as the LPS recognition site at the outer membrane.</text>
</comment>
<organism evidence="8 9">
    <name type="scientific">Paramixta manurensis</name>
    <dbReference type="NCBI Taxonomy" id="2740817"/>
    <lineage>
        <taxon>Bacteria</taxon>
        <taxon>Pseudomonadati</taxon>
        <taxon>Pseudomonadota</taxon>
        <taxon>Gammaproteobacteria</taxon>
        <taxon>Enterobacterales</taxon>
        <taxon>Erwiniaceae</taxon>
        <taxon>Paramixta</taxon>
    </lineage>
</organism>
<keyword evidence="3 6" id="KW-0564">Palmitate</keyword>
<sequence length="305" mass="31441">MRHPITTLLVGMAVMITAGCGFHLRGTTQVPKELRTLVLESNDPYGPLARTIRQQLRLNNVTIVDKNGLPSDAAVPTSTGSASDASATATNSSTGTGGASNTGSDTVTGGTISTTTNTTTDGITGNPTTGSSANTGTIATDNNTTNTGTVISADSGTAYGAAASAKNGSSNDTAGQVATVPTLRILGSSQGRDTASVFQNGVTAEYSLVMTIRAQVLIPNKGIYPISTTVYRSFFDNPLAALAKDSEQDMIIQEMRERASEQLIRKLLTVHAAQENNKDTLPEPEVIAPGEDSPEVSSSSASSLQ</sequence>
<name>A0A6M8U9X7_9GAMM</name>
<dbReference type="KEGG" id="pmak:PMPD1_1406"/>
<evidence type="ECO:0000256" key="6">
    <source>
        <dbReference type="HAMAP-Rule" id="MF_01186"/>
    </source>
</evidence>
<evidence type="ECO:0000256" key="2">
    <source>
        <dbReference type="ARBA" id="ARBA00023136"/>
    </source>
</evidence>
<evidence type="ECO:0000256" key="5">
    <source>
        <dbReference type="ARBA" id="ARBA00023288"/>
    </source>
</evidence>
<keyword evidence="5 6" id="KW-0449">Lipoprotein</keyword>
<evidence type="ECO:0000313" key="8">
    <source>
        <dbReference type="EMBL" id="QKJ86364.1"/>
    </source>
</evidence>
<dbReference type="GO" id="GO:0009279">
    <property type="term" value="C:cell outer membrane"/>
    <property type="evidence" value="ECO:0007669"/>
    <property type="project" value="UniProtKB-SubCell"/>
</dbReference>
<evidence type="ECO:0000256" key="4">
    <source>
        <dbReference type="ARBA" id="ARBA00023237"/>
    </source>
</evidence>
<feature type="compositionally biased region" description="Low complexity" evidence="7">
    <location>
        <begin position="77"/>
        <end position="94"/>
    </location>
</feature>
<evidence type="ECO:0000313" key="9">
    <source>
        <dbReference type="Proteomes" id="UP000505325"/>
    </source>
</evidence>
<accession>A0A6M8U9X7</accession>
<feature type="region of interest" description="Disordered" evidence="7">
    <location>
        <begin position="274"/>
        <end position="305"/>
    </location>
</feature>
<evidence type="ECO:0000256" key="3">
    <source>
        <dbReference type="ARBA" id="ARBA00023139"/>
    </source>
</evidence>
<dbReference type="Gene3D" id="3.30.160.150">
    <property type="entry name" value="Lipoprotein like domain"/>
    <property type="match status" value="2"/>
</dbReference>
<feature type="region of interest" description="Disordered" evidence="7">
    <location>
        <begin position="66"/>
        <end position="146"/>
    </location>
</feature>
<comment type="similarity">
    <text evidence="6">Belongs to the LptE lipoprotein family.</text>
</comment>
<dbReference type="AlphaFoldDB" id="A0A6M8U9X7"/>
<dbReference type="GO" id="GO:0043165">
    <property type="term" value="P:Gram-negative-bacterium-type cell outer membrane assembly"/>
    <property type="evidence" value="ECO:0007669"/>
    <property type="project" value="UniProtKB-UniRule"/>
</dbReference>
<comment type="subcellular location">
    <subcellularLocation>
        <location evidence="6">Cell outer membrane</location>
        <topology evidence="6">Lipid-anchor</topology>
    </subcellularLocation>
</comment>
<keyword evidence="1 6" id="KW-0732">Signal</keyword>
<keyword evidence="4 6" id="KW-0998">Cell outer membrane</keyword>
<dbReference type="PANTHER" id="PTHR38098">
    <property type="entry name" value="LPS-ASSEMBLY LIPOPROTEIN LPTE"/>
    <property type="match status" value="1"/>
</dbReference>
<proteinExistence type="inferred from homology"/>
<protein>
    <recommendedName>
        <fullName evidence="6">LPS-assembly lipoprotein LptE</fullName>
    </recommendedName>
</protein>
<evidence type="ECO:0000256" key="1">
    <source>
        <dbReference type="ARBA" id="ARBA00022729"/>
    </source>
</evidence>
<dbReference type="GO" id="GO:1990351">
    <property type="term" value="C:transporter complex"/>
    <property type="evidence" value="ECO:0007669"/>
    <property type="project" value="TreeGrafter"/>
</dbReference>
<dbReference type="InterPro" id="IPR007485">
    <property type="entry name" value="LPS_assembly_LptE"/>
</dbReference>
<dbReference type="GO" id="GO:0001530">
    <property type="term" value="F:lipopolysaccharide binding"/>
    <property type="evidence" value="ECO:0007669"/>
    <property type="project" value="TreeGrafter"/>
</dbReference>
<gene>
    <name evidence="6" type="primary">lptE</name>
    <name evidence="8" type="ORF">PMPD1_1406</name>
</gene>
<keyword evidence="9" id="KW-1185">Reference proteome</keyword>
<dbReference type="HAMAP" id="MF_01186">
    <property type="entry name" value="LPS_assembly_LptE"/>
    <property type="match status" value="1"/>
</dbReference>
<reference evidence="8 9" key="1">
    <citation type="submission" date="2020-06" db="EMBL/GenBank/DDBJ databases">
        <title>Genome sequence of Paramixta manurensis strain PD-1.</title>
        <authorList>
            <person name="Lee C.W."/>
            <person name="Kim J."/>
        </authorList>
    </citation>
    <scope>NUCLEOTIDE SEQUENCE [LARGE SCALE GENOMIC DNA]</scope>
    <source>
        <strain evidence="8 9">PD-1</strain>
    </source>
</reference>
<dbReference type="EMBL" id="CP054212">
    <property type="protein sequence ID" value="QKJ86364.1"/>
    <property type="molecule type" value="Genomic_DNA"/>
</dbReference>
<dbReference type="PANTHER" id="PTHR38098:SF1">
    <property type="entry name" value="LPS-ASSEMBLY LIPOPROTEIN LPTE"/>
    <property type="match status" value="1"/>
</dbReference>
<keyword evidence="2 6" id="KW-0472">Membrane</keyword>
<dbReference type="Pfam" id="PF04390">
    <property type="entry name" value="LptE"/>
    <property type="match status" value="1"/>
</dbReference>
<dbReference type="Proteomes" id="UP000505325">
    <property type="component" value="Chromosome"/>
</dbReference>
<dbReference type="GO" id="GO:0015920">
    <property type="term" value="P:lipopolysaccharide transport"/>
    <property type="evidence" value="ECO:0007669"/>
    <property type="project" value="TreeGrafter"/>
</dbReference>
<feature type="compositionally biased region" description="Low complexity" evidence="7">
    <location>
        <begin position="101"/>
        <end position="130"/>
    </location>
</feature>